<evidence type="ECO:0000259" key="1">
    <source>
        <dbReference type="PROSITE" id="PS50206"/>
    </source>
</evidence>
<dbReference type="InterPro" id="IPR001763">
    <property type="entry name" value="Rhodanese-like_dom"/>
</dbReference>
<accession>A0A5R9AAF6</accession>
<dbReference type="Gene3D" id="6.10.140.1340">
    <property type="match status" value="1"/>
</dbReference>
<dbReference type="Gene3D" id="3.40.250.10">
    <property type="entry name" value="Rhodanese-like domain"/>
    <property type="match status" value="1"/>
</dbReference>
<protein>
    <submittedName>
        <fullName evidence="2">Rhodanese-like domain-containing protein</fullName>
    </submittedName>
</protein>
<organism evidence="2 3">
    <name type="scientific">Nesterenkonia sphaerica</name>
    <dbReference type="NCBI Taxonomy" id="1804988"/>
    <lineage>
        <taxon>Bacteria</taxon>
        <taxon>Bacillati</taxon>
        <taxon>Actinomycetota</taxon>
        <taxon>Actinomycetes</taxon>
        <taxon>Micrococcales</taxon>
        <taxon>Micrococcaceae</taxon>
        <taxon>Nesterenkonia</taxon>
    </lineage>
</organism>
<comment type="caution">
    <text evidence="2">The sequence shown here is derived from an EMBL/GenBank/DDBJ whole genome shotgun (WGS) entry which is preliminary data.</text>
</comment>
<dbReference type="SMART" id="SM00450">
    <property type="entry name" value="RHOD"/>
    <property type="match status" value="1"/>
</dbReference>
<evidence type="ECO:0000313" key="2">
    <source>
        <dbReference type="EMBL" id="TLP75772.1"/>
    </source>
</evidence>
<dbReference type="Pfam" id="PF11127">
    <property type="entry name" value="YgaP-like_TM"/>
    <property type="match status" value="1"/>
</dbReference>
<sequence>MTTVTSQTSPKSTAVPISPTELAERLGTPQAPLLLDVRTPAEYESLRVPDSHNVPLELLQKNCERLAGQYDGEVVLICQTGNRAKQAQEHLRSAGLDSARVLNGGVTAMEAEHQHHTRRGQNRWAMDRQVRMVAGSLVLTGFLGSKLISPKIGYLAGAVGAGLTFSALTDSCAMASALQKMPWNRVDADPSVEKVLAEIPSAIQVKAPSR</sequence>
<dbReference type="RefSeq" id="WP_138170137.1">
    <property type="nucleotide sequence ID" value="NZ_VAWA01000007.1"/>
</dbReference>
<evidence type="ECO:0000313" key="3">
    <source>
        <dbReference type="Proteomes" id="UP000306544"/>
    </source>
</evidence>
<dbReference type="PROSITE" id="PS50206">
    <property type="entry name" value="RHODANESE_3"/>
    <property type="match status" value="1"/>
</dbReference>
<name>A0A5R9AAF6_9MICC</name>
<dbReference type="CDD" id="cd00158">
    <property type="entry name" value="RHOD"/>
    <property type="match status" value="1"/>
</dbReference>
<dbReference type="InterPro" id="IPR036873">
    <property type="entry name" value="Rhodanese-like_dom_sf"/>
</dbReference>
<keyword evidence="3" id="KW-1185">Reference proteome</keyword>
<gene>
    <name evidence="2" type="ORF">FEF27_07000</name>
</gene>
<dbReference type="AlphaFoldDB" id="A0A5R9AAF6"/>
<dbReference type="Proteomes" id="UP000306544">
    <property type="component" value="Unassembled WGS sequence"/>
</dbReference>
<dbReference type="OrthoDB" id="9800872at2"/>
<dbReference type="InterPro" id="IPR021309">
    <property type="entry name" value="YgaP-like_TM"/>
</dbReference>
<dbReference type="PANTHER" id="PTHR43031">
    <property type="entry name" value="FAD-DEPENDENT OXIDOREDUCTASE"/>
    <property type="match status" value="1"/>
</dbReference>
<reference evidence="2 3" key="1">
    <citation type="submission" date="2019-05" db="EMBL/GenBank/DDBJ databases">
        <title>Nesterenkonia sp. GY239, isolated from the Southern Atlantic Ocean.</title>
        <authorList>
            <person name="Zhang G."/>
        </authorList>
    </citation>
    <scope>NUCLEOTIDE SEQUENCE [LARGE SCALE GENOMIC DNA]</scope>
    <source>
        <strain evidence="2 3">GY239</strain>
    </source>
</reference>
<dbReference type="InterPro" id="IPR050229">
    <property type="entry name" value="GlpE_sulfurtransferase"/>
</dbReference>
<dbReference type="EMBL" id="VAWA01000007">
    <property type="protein sequence ID" value="TLP75772.1"/>
    <property type="molecule type" value="Genomic_DNA"/>
</dbReference>
<dbReference type="SUPFAM" id="SSF52821">
    <property type="entry name" value="Rhodanese/Cell cycle control phosphatase"/>
    <property type="match status" value="1"/>
</dbReference>
<feature type="domain" description="Rhodanese" evidence="1">
    <location>
        <begin position="28"/>
        <end position="118"/>
    </location>
</feature>
<proteinExistence type="predicted"/>
<dbReference type="PANTHER" id="PTHR43031:SF16">
    <property type="entry name" value="OXIDOREDUCTASE"/>
    <property type="match status" value="1"/>
</dbReference>
<dbReference type="Pfam" id="PF00581">
    <property type="entry name" value="Rhodanese"/>
    <property type="match status" value="1"/>
</dbReference>